<organism evidence="2 3">
    <name type="scientific">Caenorhabditis nigoni</name>
    <dbReference type="NCBI Taxonomy" id="1611254"/>
    <lineage>
        <taxon>Eukaryota</taxon>
        <taxon>Metazoa</taxon>
        <taxon>Ecdysozoa</taxon>
        <taxon>Nematoda</taxon>
        <taxon>Chromadorea</taxon>
        <taxon>Rhabditida</taxon>
        <taxon>Rhabditina</taxon>
        <taxon>Rhabditomorpha</taxon>
        <taxon>Rhabditoidea</taxon>
        <taxon>Rhabditidae</taxon>
        <taxon>Peloderinae</taxon>
        <taxon>Caenorhabditis</taxon>
    </lineage>
</organism>
<sequence length="246" mass="28838">MEMRNLPQDLAKIHRDVETLGAKLLKVLDQQQQSDSRSFPIRPPDTPYKKKQLHIGHNKLKLHRSRSCLMENRIIPVMQRFVPIRFIIIVRGVCEPFIPKTRANRPYETHCCKTTAVKSHFHNLSGTSRQKLKQSTSSKGREPLKKISKERSLSPNVQPDTVSKKPTQDMSTSFIKAQLRDLRWSEKFELKESSSSMNNPKKFLSELTNLTQTFDFDMNANKEKRQRKEECKHFHQFKEKDLLIQL</sequence>
<comment type="caution">
    <text evidence="2">The sequence shown here is derived from an EMBL/GenBank/DDBJ whole genome shotgun (WGS) entry which is preliminary data.</text>
</comment>
<dbReference type="AlphaFoldDB" id="A0A2G5SGC2"/>
<proteinExistence type="predicted"/>
<feature type="region of interest" description="Disordered" evidence="1">
    <location>
        <begin position="124"/>
        <end position="169"/>
    </location>
</feature>
<feature type="compositionally biased region" description="Basic and acidic residues" evidence="1">
    <location>
        <begin position="139"/>
        <end position="152"/>
    </location>
</feature>
<evidence type="ECO:0000313" key="2">
    <source>
        <dbReference type="EMBL" id="PIC14100.1"/>
    </source>
</evidence>
<evidence type="ECO:0000313" key="3">
    <source>
        <dbReference type="Proteomes" id="UP000230233"/>
    </source>
</evidence>
<protein>
    <submittedName>
        <fullName evidence="2">Uncharacterized protein</fullName>
    </submittedName>
</protein>
<name>A0A2G5SGC2_9PELO</name>
<reference evidence="3" key="1">
    <citation type="submission" date="2017-10" db="EMBL/GenBank/DDBJ databases">
        <title>Rapid genome shrinkage in a self-fertile nematode reveals novel sperm competition proteins.</title>
        <authorList>
            <person name="Yin D."/>
            <person name="Schwarz E.M."/>
            <person name="Thomas C.G."/>
            <person name="Felde R.L."/>
            <person name="Korf I.F."/>
            <person name="Cutter A.D."/>
            <person name="Schartner C.M."/>
            <person name="Ralston E.J."/>
            <person name="Meyer B.J."/>
            <person name="Haag E.S."/>
        </authorList>
    </citation>
    <scope>NUCLEOTIDE SEQUENCE [LARGE SCALE GENOMIC DNA]</scope>
    <source>
        <strain evidence="3">JU1422</strain>
    </source>
</reference>
<feature type="compositionally biased region" description="Polar residues" evidence="1">
    <location>
        <begin position="124"/>
        <end position="138"/>
    </location>
</feature>
<accession>A0A2G5SGC2</accession>
<gene>
    <name evidence="2" type="ORF">B9Z55_027380</name>
</gene>
<keyword evidence="3" id="KW-1185">Reference proteome</keyword>
<dbReference type="EMBL" id="PDUG01000009">
    <property type="protein sequence ID" value="PIC14100.1"/>
    <property type="molecule type" value="Genomic_DNA"/>
</dbReference>
<evidence type="ECO:0000256" key="1">
    <source>
        <dbReference type="SAM" id="MobiDB-lite"/>
    </source>
</evidence>
<dbReference type="Proteomes" id="UP000230233">
    <property type="component" value="Unassembled WGS sequence"/>
</dbReference>